<comment type="caution">
    <text evidence="8">The sequence shown here is derived from an EMBL/GenBank/DDBJ whole genome shotgun (WGS) entry which is preliminary data.</text>
</comment>
<evidence type="ECO:0000256" key="3">
    <source>
        <dbReference type="ARBA" id="ARBA00022664"/>
    </source>
</evidence>
<keyword evidence="7" id="KW-0175">Coiled coil</keyword>
<evidence type="ECO:0000313" key="9">
    <source>
        <dbReference type="Proteomes" id="UP000188268"/>
    </source>
</evidence>
<comment type="similarity">
    <text evidence="2">Belongs to the SPF27 family.</text>
</comment>
<evidence type="ECO:0000256" key="7">
    <source>
        <dbReference type="SAM" id="Coils"/>
    </source>
</evidence>
<proteinExistence type="inferred from homology"/>
<protein>
    <submittedName>
        <fullName evidence="8">Pre-mRNA-splicing factor SPF27</fullName>
    </submittedName>
</protein>
<evidence type="ECO:0000313" key="8">
    <source>
        <dbReference type="EMBL" id="OMO61387.1"/>
    </source>
</evidence>
<feature type="coiled-coil region" evidence="7">
    <location>
        <begin position="159"/>
        <end position="193"/>
    </location>
</feature>
<dbReference type="PANTHER" id="PTHR13296">
    <property type="entry name" value="BCAS2 PROTEIN"/>
    <property type="match status" value="1"/>
</dbReference>
<dbReference type="GO" id="GO:0000974">
    <property type="term" value="C:Prp19 complex"/>
    <property type="evidence" value="ECO:0007669"/>
    <property type="project" value="TreeGrafter"/>
</dbReference>
<dbReference type="GO" id="GO:0006397">
    <property type="term" value="P:mRNA processing"/>
    <property type="evidence" value="ECO:0007669"/>
    <property type="project" value="UniProtKB-KW"/>
</dbReference>
<keyword evidence="6" id="KW-0539">Nucleus</keyword>
<keyword evidence="5" id="KW-0508">mRNA splicing</keyword>
<dbReference type="GO" id="GO:0071011">
    <property type="term" value="C:precatalytic spliceosome"/>
    <property type="evidence" value="ECO:0007669"/>
    <property type="project" value="TreeGrafter"/>
</dbReference>
<gene>
    <name evidence="8" type="ORF">CCACVL1_23559</name>
</gene>
<name>A0A1R3GTL6_COCAP</name>
<accession>A0A1R3GTL6</accession>
<sequence length="405" mass="47549">MGSNREDILMLEAPPEAARPWASASHAEILDALPYIDDDYGNPKVKEEVDRLVEEEMRRSTKKPADFLKDLPPLPTFNFESHPMIAKEYERVRAGRPPVTLDFSSRYQVDIPPVNKRNDENAWKQAVQKAQGSLQHQVFRLENLELMLKYGPDVWRQNIQRLEGLFARMQKLAQQQNDQIEAVNRERKYHQQNTAYELNALSAQWKELCLKNIEIHSACSHIESQIEELKREAAERCKRKRLSGFVANAASNNDNNNKYSKRRRKRSWWQKFFFDDDGNWFGLRDDDMVELEAESEEFSEPELSSEGEKFEAWKRRAEAIVELREAQEDMKNEESRRWEDWIVEGDDGKFENGGSRDWDDDGVGSLLEEENENGLVRTFRDLVAQKEDDDILYEDRVFRYASFNS</sequence>
<organism evidence="8 9">
    <name type="scientific">Corchorus capsularis</name>
    <name type="common">Jute</name>
    <dbReference type="NCBI Taxonomy" id="210143"/>
    <lineage>
        <taxon>Eukaryota</taxon>
        <taxon>Viridiplantae</taxon>
        <taxon>Streptophyta</taxon>
        <taxon>Embryophyta</taxon>
        <taxon>Tracheophyta</taxon>
        <taxon>Spermatophyta</taxon>
        <taxon>Magnoliopsida</taxon>
        <taxon>eudicotyledons</taxon>
        <taxon>Gunneridae</taxon>
        <taxon>Pentapetalae</taxon>
        <taxon>rosids</taxon>
        <taxon>malvids</taxon>
        <taxon>Malvales</taxon>
        <taxon>Malvaceae</taxon>
        <taxon>Grewioideae</taxon>
        <taxon>Apeibeae</taxon>
        <taxon>Corchorus</taxon>
    </lineage>
</organism>
<comment type="subcellular location">
    <subcellularLocation>
        <location evidence="1">Nucleus</location>
    </subcellularLocation>
</comment>
<reference evidence="8 9" key="1">
    <citation type="submission" date="2013-09" db="EMBL/GenBank/DDBJ databases">
        <title>Corchorus capsularis genome sequencing.</title>
        <authorList>
            <person name="Alam M."/>
            <person name="Haque M.S."/>
            <person name="Islam M.S."/>
            <person name="Emdad E.M."/>
            <person name="Islam M.M."/>
            <person name="Ahmed B."/>
            <person name="Halim A."/>
            <person name="Hossen Q.M.M."/>
            <person name="Hossain M.Z."/>
            <person name="Ahmed R."/>
            <person name="Khan M.M."/>
            <person name="Islam R."/>
            <person name="Rashid M.M."/>
            <person name="Khan S.A."/>
            <person name="Rahman M.S."/>
            <person name="Alam M."/>
        </authorList>
    </citation>
    <scope>NUCLEOTIDE SEQUENCE [LARGE SCALE GENOMIC DNA]</scope>
    <source>
        <strain evidence="9">cv. CVL-1</strain>
        <tissue evidence="8">Whole seedling</tissue>
    </source>
</reference>
<feature type="non-terminal residue" evidence="8">
    <location>
        <position position="405"/>
    </location>
</feature>
<dbReference type="AlphaFoldDB" id="A0A1R3GTL6"/>
<dbReference type="GO" id="GO:0008380">
    <property type="term" value="P:RNA splicing"/>
    <property type="evidence" value="ECO:0007669"/>
    <property type="project" value="UniProtKB-KW"/>
</dbReference>
<evidence type="ECO:0000256" key="5">
    <source>
        <dbReference type="ARBA" id="ARBA00023187"/>
    </source>
</evidence>
<evidence type="ECO:0000256" key="2">
    <source>
        <dbReference type="ARBA" id="ARBA00010788"/>
    </source>
</evidence>
<dbReference type="PANTHER" id="PTHR13296:SF0">
    <property type="entry name" value="PRE-MRNA-SPLICING FACTOR SPF27"/>
    <property type="match status" value="1"/>
</dbReference>
<evidence type="ECO:0000256" key="4">
    <source>
        <dbReference type="ARBA" id="ARBA00022728"/>
    </source>
</evidence>
<dbReference type="Gramene" id="OMO61387">
    <property type="protein sequence ID" value="OMO61387"/>
    <property type="gene ID" value="CCACVL1_23559"/>
</dbReference>
<dbReference type="Proteomes" id="UP000188268">
    <property type="component" value="Unassembled WGS sequence"/>
</dbReference>
<dbReference type="GO" id="GO:0071013">
    <property type="term" value="C:catalytic step 2 spliceosome"/>
    <property type="evidence" value="ECO:0007669"/>
    <property type="project" value="TreeGrafter"/>
</dbReference>
<dbReference type="EMBL" id="AWWV01013474">
    <property type="protein sequence ID" value="OMO61387.1"/>
    <property type="molecule type" value="Genomic_DNA"/>
</dbReference>
<keyword evidence="3" id="KW-0507">mRNA processing</keyword>
<evidence type="ECO:0000256" key="1">
    <source>
        <dbReference type="ARBA" id="ARBA00004123"/>
    </source>
</evidence>
<dbReference type="InterPro" id="IPR008409">
    <property type="entry name" value="SPF27"/>
</dbReference>
<dbReference type="Pfam" id="PF05700">
    <property type="entry name" value="BCAS2"/>
    <property type="match status" value="1"/>
</dbReference>
<dbReference type="OrthoDB" id="205794at2759"/>
<evidence type="ECO:0000256" key="6">
    <source>
        <dbReference type="ARBA" id="ARBA00023242"/>
    </source>
</evidence>
<dbReference type="STRING" id="210143.A0A1R3GTL6"/>
<keyword evidence="9" id="KW-1185">Reference proteome</keyword>
<keyword evidence="4" id="KW-0747">Spliceosome</keyword>